<feature type="compositionally biased region" description="Polar residues" evidence="5">
    <location>
        <begin position="533"/>
        <end position="558"/>
    </location>
</feature>
<proteinExistence type="predicted"/>
<evidence type="ECO:0000256" key="1">
    <source>
        <dbReference type="ARBA" id="ARBA00022737"/>
    </source>
</evidence>
<evidence type="ECO:0000313" key="7">
    <source>
        <dbReference type="EMBL" id="KAK7463903.1"/>
    </source>
</evidence>
<feature type="zinc finger region" description="C3H1-type" evidence="4">
    <location>
        <begin position="148"/>
        <end position="173"/>
    </location>
</feature>
<feature type="repeat" description="ANK" evidence="3">
    <location>
        <begin position="35"/>
        <end position="67"/>
    </location>
</feature>
<keyword evidence="4" id="KW-0479">Metal-binding</keyword>
<dbReference type="EMBL" id="JBANRG010000009">
    <property type="protein sequence ID" value="KAK7463903.1"/>
    <property type="molecule type" value="Genomic_DNA"/>
</dbReference>
<feature type="compositionally biased region" description="Basic and acidic residues" evidence="5">
    <location>
        <begin position="433"/>
        <end position="450"/>
    </location>
</feature>
<dbReference type="Proteomes" id="UP001498398">
    <property type="component" value="Unassembled WGS sequence"/>
</dbReference>
<dbReference type="InterPro" id="IPR002110">
    <property type="entry name" value="Ankyrin_rpt"/>
</dbReference>
<feature type="compositionally biased region" description="Pro residues" evidence="5">
    <location>
        <begin position="205"/>
        <end position="215"/>
    </location>
</feature>
<dbReference type="PANTHER" id="PTHR24173">
    <property type="entry name" value="ANKYRIN REPEAT CONTAINING"/>
    <property type="match status" value="1"/>
</dbReference>
<evidence type="ECO:0000259" key="6">
    <source>
        <dbReference type="PROSITE" id="PS50103"/>
    </source>
</evidence>
<organism evidence="7 9">
    <name type="scientific">Marasmiellus scandens</name>
    <dbReference type="NCBI Taxonomy" id="2682957"/>
    <lineage>
        <taxon>Eukaryota</taxon>
        <taxon>Fungi</taxon>
        <taxon>Dikarya</taxon>
        <taxon>Basidiomycota</taxon>
        <taxon>Agaricomycotina</taxon>
        <taxon>Agaricomycetes</taxon>
        <taxon>Agaricomycetidae</taxon>
        <taxon>Agaricales</taxon>
        <taxon>Marasmiineae</taxon>
        <taxon>Omphalotaceae</taxon>
        <taxon>Marasmiellus</taxon>
    </lineage>
</organism>
<dbReference type="InterPro" id="IPR000571">
    <property type="entry name" value="Znf_CCCH"/>
</dbReference>
<dbReference type="PANTHER" id="PTHR24173:SF74">
    <property type="entry name" value="ANKYRIN REPEAT DOMAIN-CONTAINING PROTEIN 16"/>
    <property type="match status" value="1"/>
</dbReference>
<dbReference type="PROSITE" id="PS50297">
    <property type="entry name" value="ANK_REP_REGION"/>
    <property type="match status" value="1"/>
</dbReference>
<feature type="region of interest" description="Disordered" evidence="5">
    <location>
        <begin position="526"/>
        <end position="566"/>
    </location>
</feature>
<evidence type="ECO:0000256" key="2">
    <source>
        <dbReference type="ARBA" id="ARBA00023043"/>
    </source>
</evidence>
<dbReference type="PROSITE" id="PS50088">
    <property type="entry name" value="ANK_REPEAT"/>
    <property type="match status" value="1"/>
</dbReference>
<keyword evidence="4" id="KW-0862">Zinc</keyword>
<gene>
    <name evidence="8" type="ORF">VKT23_005838</name>
    <name evidence="7" type="ORF">VKT23_007239</name>
</gene>
<dbReference type="EMBL" id="JBANRG010000006">
    <property type="protein sequence ID" value="KAK7465867.1"/>
    <property type="molecule type" value="Genomic_DNA"/>
</dbReference>
<comment type="caution">
    <text evidence="7">The sequence shown here is derived from an EMBL/GenBank/DDBJ whole genome shotgun (WGS) entry which is preliminary data.</text>
</comment>
<dbReference type="SUPFAM" id="SSF48403">
    <property type="entry name" value="Ankyrin repeat"/>
    <property type="match status" value="1"/>
</dbReference>
<feature type="compositionally biased region" description="Polar residues" evidence="5">
    <location>
        <begin position="334"/>
        <end position="347"/>
    </location>
</feature>
<feature type="region of interest" description="Disordered" evidence="5">
    <location>
        <begin position="205"/>
        <end position="379"/>
    </location>
</feature>
<accession>A0ABR1JPN6</accession>
<dbReference type="PROSITE" id="PS50103">
    <property type="entry name" value="ZF_C3H1"/>
    <property type="match status" value="2"/>
</dbReference>
<dbReference type="SMART" id="SM00356">
    <property type="entry name" value="ZnF_C3H1"/>
    <property type="match status" value="2"/>
</dbReference>
<evidence type="ECO:0000256" key="3">
    <source>
        <dbReference type="PROSITE-ProRule" id="PRU00023"/>
    </source>
</evidence>
<keyword evidence="9" id="KW-1185">Reference proteome</keyword>
<evidence type="ECO:0000313" key="9">
    <source>
        <dbReference type="Proteomes" id="UP001498398"/>
    </source>
</evidence>
<feature type="compositionally biased region" description="Pro residues" evidence="5">
    <location>
        <begin position="271"/>
        <end position="309"/>
    </location>
</feature>
<feature type="region of interest" description="Disordered" evidence="5">
    <location>
        <begin position="399"/>
        <end position="490"/>
    </location>
</feature>
<dbReference type="InterPro" id="IPR036770">
    <property type="entry name" value="Ankyrin_rpt-contain_sf"/>
</dbReference>
<feature type="compositionally biased region" description="Pro residues" evidence="5">
    <location>
        <begin position="317"/>
        <end position="330"/>
    </location>
</feature>
<reference evidence="7 9" key="1">
    <citation type="submission" date="2024-01" db="EMBL/GenBank/DDBJ databases">
        <title>A draft genome for the cacao thread blight pathogen Marasmiellus scandens.</title>
        <authorList>
            <person name="Baruah I.K."/>
            <person name="Leung J."/>
            <person name="Bukari Y."/>
            <person name="Amoako-Attah I."/>
            <person name="Meinhardt L.W."/>
            <person name="Bailey B.A."/>
            <person name="Cohen S.P."/>
        </authorList>
    </citation>
    <scope>NUCLEOTIDE SEQUENCE [LARGE SCALE GENOMIC DNA]</scope>
    <source>
        <strain evidence="7 9">GH-19</strain>
    </source>
</reference>
<keyword evidence="4" id="KW-0863">Zinc-finger</keyword>
<protein>
    <recommendedName>
        <fullName evidence="6">C3H1-type domain-containing protein</fullName>
    </recommendedName>
</protein>
<dbReference type="SMART" id="SM00248">
    <property type="entry name" value="ANK"/>
    <property type="match status" value="2"/>
</dbReference>
<evidence type="ECO:0000313" key="8">
    <source>
        <dbReference type="EMBL" id="KAK7465867.1"/>
    </source>
</evidence>
<dbReference type="Pfam" id="PF12796">
    <property type="entry name" value="Ank_2"/>
    <property type="match status" value="1"/>
</dbReference>
<dbReference type="Gene3D" id="4.10.1000.10">
    <property type="entry name" value="Zinc finger, CCCH-type"/>
    <property type="match status" value="1"/>
</dbReference>
<keyword evidence="2 3" id="KW-0040">ANK repeat</keyword>
<name>A0ABR1JPN6_9AGAR</name>
<keyword evidence="1" id="KW-0677">Repeat</keyword>
<feature type="domain" description="C3H1-type" evidence="6">
    <location>
        <begin position="148"/>
        <end position="173"/>
    </location>
</feature>
<dbReference type="Gene3D" id="1.25.40.20">
    <property type="entry name" value="Ankyrin repeat-containing domain"/>
    <property type="match status" value="1"/>
</dbReference>
<feature type="zinc finger region" description="C3H1-type" evidence="4">
    <location>
        <begin position="374"/>
        <end position="401"/>
    </location>
</feature>
<dbReference type="Pfam" id="PF14608">
    <property type="entry name" value="zf-CCCH_2"/>
    <property type="match status" value="2"/>
</dbReference>
<feature type="compositionally biased region" description="Pro residues" evidence="5">
    <location>
        <begin position="222"/>
        <end position="257"/>
    </location>
</feature>
<feature type="domain" description="C3H1-type" evidence="6">
    <location>
        <begin position="374"/>
        <end position="401"/>
    </location>
</feature>
<evidence type="ECO:0000256" key="4">
    <source>
        <dbReference type="PROSITE-ProRule" id="PRU00723"/>
    </source>
</evidence>
<sequence length="594" mass="62726">MVSPLFDAAEQGRIDLLNALLNDASPQDIHVKDQNGATPLMQAVKNNHVQAVKALLDKGADPSAAGSLSQNPEILDLLNAAQSKMATGNTSADQSYPPNPDSYPPANYPYYPTLNGPPPPIPEGAVFYSPDAQLAHNPGPGNLPPPEIARLIPCRYFPACRYGASCMFAHPQTPYFQGPMPPPAQYPAPYDPNYAPNYYSMPPPSFQPPPPPNGPVPMSSIPSPPVGPPMSGPPQNEMPPPPPPPAPFSPNGAPPSMPYNAMSPMMSPSAYPHPGPPGPPLPPLYHQQPPPPPPQPQSQPSYPPNPQAPPFNVQPNGPYPPGPVPVPVPYPDMNNITKSPTLNSQPDNYGPQINPVRDPMPHNRRGNIRRGSLGARKPPCMFFPAGKCKNGDDCRFPHVLPDNSGPHQQFVGGRGGAPRSRPHVNGSNGIGTIEEKMSGMSLRDTRDAGPRPRYPPGYKNGTSNGPANKRSPLVKPQQRVPNADDFPVLPGSTTPPAKTGLNGYFGNGNGHAGPTAAQILSAPPPFRSKDSVNEVQTRTGSPESTTDYTPEVNGTNGITELPRAPVPQKQAPISFAAIAAGAMPDAAAEVSVTA</sequence>
<evidence type="ECO:0000256" key="5">
    <source>
        <dbReference type="SAM" id="MobiDB-lite"/>
    </source>
</evidence>